<reference evidence="2 3" key="1">
    <citation type="journal article" date="2005" name="BMC Genomics">
        <title>Bacterial genome adaptation to niches: divergence of the potential virulence genes in three Burkholderia species of different survival strategies.</title>
        <authorList>
            <person name="Kim H.S."/>
            <person name="Schell M.A."/>
            <person name="Yu Y."/>
            <person name="Ulrich R.L."/>
            <person name="Sarria S.H."/>
            <person name="Nierman W.C."/>
            <person name="DeShazer D."/>
        </authorList>
    </citation>
    <scope>NUCLEOTIDE SEQUENCE [LARGE SCALE GENOMIC DNA]</scope>
    <source>
        <strain evidence="3">ATCC 700388 / DSM 13276 / CCUG 48851 / CIP 106301 / E264</strain>
    </source>
</reference>
<evidence type="ECO:0000313" key="2">
    <source>
        <dbReference type="EMBL" id="ABC37665.1"/>
    </source>
</evidence>
<sequence>MLDGAGGTGGVRRSPRECMRPSRRVPPSTLGRRACVATTRRIMRKHTKPHESMKLRTLLLLGMSSAMLAACGWFHAGPGARDIDAAVRRALDAENRGPFNTMLGQPLPVAADVASVTPIGDCAKVAERAYSCNVAIAWRNGQPSDGDATLRATLTFTEDSDGAWQTSHVDAALAAGAAKSLIDRISGAVAASAASQTQ</sequence>
<organism evidence="2 3">
    <name type="scientific">Burkholderia thailandensis (strain ATCC 700388 / DSM 13276 / CCUG 48851 / CIP 106301 / E264)</name>
    <dbReference type="NCBI Taxonomy" id="271848"/>
    <lineage>
        <taxon>Bacteria</taxon>
        <taxon>Pseudomonadati</taxon>
        <taxon>Pseudomonadota</taxon>
        <taxon>Betaproteobacteria</taxon>
        <taxon>Burkholderiales</taxon>
        <taxon>Burkholderiaceae</taxon>
        <taxon>Burkholderia</taxon>
        <taxon>pseudomallei group</taxon>
    </lineage>
</organism>
<feature type="region of interest" description="Disordered" evidence="1">
    <location>
        <begin position="1"/>
        <end position="29"/>
    </location>
</feature>
<protein>
    <submittedName>
        <fullName evidence="2">Lipoprotein, putative</fullName>
    </submittedName>
</protein>
<keyword evidence="3" id="KW-1185">Reference proteome</keyword>
<dbReference type="AlphaFoldDB" id="Q2SW65"/>
<dbReference type="KEGG" id="bte:BTH_I2313"/>
<dbReference type="Proteomes" id="UP000001930">
    <property type="component" value="Chromosome I"/>
</dbReference>
<keyword evidence="2" id="KW-0449">Lipoprotein</keyword>
<dbReference type="EMBL" id="CP000086">
    <property type="protein sequence ID" value="ABC37665.1"/>
    <property type="molecule type" value="Genomic_DNA"/>
</dbReference>
<accession>Q2SW65</accession>
<name>Q2SW65_BURTA</name>
<gene>
    <name evidence="2" type="ordered locus">BTH_I2313</name>
</gene>
<evidence type="ECO:0000256" key="1">
    <source>
        <dbReference type="SAM" id="MobiDB-lite"/>
    </source>
</evidence>
<dbReference type="HOGENOM" id="CLU_114849_0_0_4"/>
<proteinExistence type="predicted"/>
<feature type="compositionally biased region" description="Gly residues" evidence="1">
    <location>
        <begin position="1"/>
        <end position="10"/>
    </location>
</feature>
<evidence type="ECO:0000313" key="3">
    <source>
        <dbReference type="Proteomes" id="UP000001930"/>
    </source>
</evidence>